<evidence type="ECO:0000259" key="1">
    <source>
        <dbReference type="SMART" id="SM00491"/>
    </source>
</evidence>
<dbReference type="Proteomes" id="UP000035720">
    <property type="component" value="Unassembled WGS sequence"/>
</dbReference>
<sequence>MVDEAHALPPAVRNAGAKTLSGRAVSRVARLIGARFGSVGSVRVPEVDAVVDDGYALAGLVDKTVSEWLRGKDQSGTATMADEDNPVADLASGIATWITAAKAVIPNIGTVVGDMHRRRALSALGELSEIVDDLISPGPGHARWGEWGLLADTEKVRGWRGGAARVSPVDVSFAIAANLYHRVEPQDDDMPPVDVPISVSMVSATMPASFGSEVGIGQPVTEYPSPFAAAYAASAFYSPALRDGAELSKVARMNGNRWKFDVDLHQQWAIGQIISLVTANGGAALVLSATKKGGQAYAEALRAKTGFTVHSQWDGQDVARVAAEWIADHDSVLVGTRSLMTGLDAAGQTCSLVIVDRALRAPANVVDDARCASAAARFGLDRWAADRHIYVGDAATKMEQAAGRLIRRVTDYGMIAVLDPRLARQTPLTYPEATRNLYMTAVRYFPNKTADADQAIGWLTAARAIRHTDLATGATR</sequence>
<dbReference type="STRING" id="1193518.BN13_380034"/>
<dbReference type="GO" id="GO:0005524">
    <property type="term" value="F:ATP binding"/>
    <property type="evidence" value="ECO:0007669"/>
    <property type="project" value="InterPro"/>
</dbReference>
<dbReference type="InterPro" id="IPR027417">
    <property type="entry name" value="P-loop_NTPase"/>
</dbReference>
<gene>
    <name evidence="2" type="ORF">BN13_380034</name>
</gene>
<dbReference type="GO" id="GO:0004386">
    <property type="term" value="F:helicase activity"/>
    <property type="evidence" value="ECO:0007669"/>
    <property type="project" value="InterPro"/>
</dbReference>
<dbReference type="GO" id="GO:0006139">
    <property type="term" value="P:nucleobase-containing compound metabolic process"/>
    <property type="evidence" value="ECO:0007669"/>
    <property type="project" value="InterPro"/>
</dbReference>
<dbReference type="AlphaFoldDB" id="A0A077MEI7"/>
<accession>A0A077MEI7</accession>
<name>A0A077MEI7_9MICO</name>
<proteinExistence type="predicted"/>
<dbReference type="OrthoDB" id="9805194at2"/>
<evidence type="ECO:0000313" key="3">
    <source>
        <dbReference type="Proteomes" id="UP000035720"/>
    </source>
</evidence>
<dbReference type="SMART" id="SM00491">
    <property type="entry name" value="HELICc2"/>
    <property type="match status" value="1"/>
</dbReference>
<protein>
    <recommendedName>
        <fullName evidence="1">ATP-dependent helicase C-terminal domain-containing protein</fullName>
    </recommendedName>
</protein>
<comment type="caution">
    <text evidence="2">The sequence shown here is derived from an EMBL/GenBank/DDBJ whole genome shotgun (WGS) entry which is preliminary data.</text>
</comment>
<reference evidence="2 3" key="1">
    <citation type="journal article" date="2013" name="ISME J.">
        <title>A metabolic model for members of the genus Tetrasphaera involved in enhanced biological phosphorus removal.</title>
        <authorList>
            <person name="Kristiansen R."/>
            <person name="Nguyen H.T.T."/>
            <person name="Saunders A.M."/>
            <person name="Nielsen J.L."/>
            <person name="Wimmer R."/>
            <person name="Le V.Q."/>
            <person name="McIlroy S.J."/>
            <person name="Petrovski S."/>
            <person name="Seviour R.J."/>
            <person name="Calteau A."/>
            <person name="Nielsen K.L."/>
            <person name="Nielsen P.H."/>
        </authorList>
    </citation>
    <scope>NUCLEOTIDE SEQUENCE [LARGE SCALE GENOMIC DNA]</scope>
    <source>
        <strain evidence="2 3">Ben 74</strain>
    </source>
</reference>
<organism evidence="2 3">
    <name type="scientific">Nostocoides jenkinsii Ben 74</name>
    <dbReference type="NCBI Taxonomy" id="1193518"/>
    <lineage>
        <taxon>Bacteria</taxon>
        <taxon>Bacillati</taxon>
        <taxon>Actinomycetota</taxon>
        <taxon>Actinomycetes</taxon>
        <taxon>Micrococcales</taxon>
        <taxon>Intrasporangiaceae</taxon>
        <taxon>Nostocoides</taxon>
    </lineage>
</organism>
<dbReference type="InterPro" id="IPR006555">
    <property type="entry name" value="ATP-dep_Helicase_C"/>
</dbReference>
<evidence type="ECO:0000313" key="2">
    <source>
        <dbReference type="EMBL" id="CCI53383.1"/>
    </source>
</evidence>
<dbReference type="EMBL" id="CAJC01000148">
    <property type="protein sequence ID" value="CCI53383.1"/>
    <property type="molecule type" value="Genomic_DNA"/>
</dbReference>
<keyword evidence="3" id="KW-1185">Reference proteome</keyword>
<dbReference type="Gene3D" id="3.40.50.300">
    <property type="entry name" value="P-loop containing nucleotide triphosphate hydrolases"/>
    <property type="match status" value="1"/>
</dbReference>
<dbReference type="Pfam" id="PF13307">
    <property type="entry name" value="Helicase_C_2"/>
    <property type="match status" value="1"/>
</dbReference>
<dbReference type="SUPFAM" id="SSF52540">
    <property type="entry name" value="P-loop containing nucleoside triphosphate hydrolases"/>
    <property type="match status" value="1"/>
</dbReference>
<feature type="domain" description="ATP-dependent helicase C-terminal" evidence="1">
    <location>
        <begin position="295"/>
        <end position="424"/>
    </location>
</feature>
<dbReference type="GO" id="GO:0016818">
    <property type="term" value="F:hydrolase activity, acting on acid anhydrides, in phosphorus-containing anhydrides"/>
    <property type="evidence" value="ECO:0007669"/>
    <property type="project" value="InterPro"/>
</dbReference>
<dbReference type="GO" id="GO:0003676">
    <property type="term" value="F:nucleic acid binding"/>
    <property type="evidence" value="ECO:0007669"/>
    <property type="project" value="InterPro"/>
</dbReference>